<accession>A0ABR7INM4</accession>
<name>A0ABR7INM4_9CLOT</name>
<proteinExistence type="predicted"/>
<protein>
    <recommendedName>
        <fullName evidence="3">Chitin-binding type-3 domain-containing protein</fullName>
    </recommendedName>
</protein>
<dbReference type="EMBL" id="JACOQK010000001">
    <property type="protein sequence ID" value="MBC5786728.1"/>
    <property type="molecule type" value="Genomic_DNA"/>
</dbReference>
<dbReference type="Proteomes" id="UP000649151">
    <property type="component" value="Unassembled WGS sequence"/>
</dbReference>
<gene>
    <name evidence="1" type="ORF">H8Z77_01650</name>
</gene>
<evidence type="ECO:0008006" key="3">
    <source>
        <dbReference type="Google" id="ProtNLM"/>
    </source>
</evidence>
<organism evidence="1 2">
    <name type="scientific">Clostridium facile</name>
    <dbReference type="NCBI Taxonomy" id="2763035"/>
    <lineage>
        <taxon>Bacteria</taxon>
        <taxon>Bacillati</taxon>
        <taxon>Bacillota</taxon>
        <taxon>Clostridia</taxon>
        <taxon>Eubacteriales</taxon>
        <taxon>Clostridiaceae</taxon>
        <taxon>Clostridium</taxon>
    </lineage>
</organism>
<evidence type="ECO:0000313" key="1">
    <source>
        <dbReference type="EMBL" id="MBC5786728.1"/>
    </source>
</evidence>
<keyword evidence="2" id="KW-1185">Reference proteome</keyword>
<evidence type="ECO:0000313" key="2">
    <source>
        <dbReference type="Proteomes" id="UP000649151"/>
    </source>
</evidence>
<dbReference type="Gene3D" id="2.10.10.90">
    <property type="match status" value="1"/>
</dbReference>
<reference evidence="1 2" key="1">
    <citation type="submission" date="2020-08" db="EMBL/GenBank/DDBJ databases">
        <title>Genome public.</title>
        <authorList>
            <person name="Liu C."/>
            <person name="Sun Q."/>
        </authorList>
    </citation>
    <scope>NUCLEOTIDE SEQUENCE [LARGE SCALE GENOMIC DNA]</scope>
    <source>
        <strain evidence="1 2">NSJ-27</strain>
    </source>
</reference>
<comment type="caution">
    <text evidence="1">The sequence shown here is derived from an EMBL/GenBank/DDBJ whole genome shotgun (WGS) entry which is preliminary data.</text>
</comment>
<sequence length="139" mass="15802">MPSAEQSAQVLASILLDTIKPENDTQKLELSGLYPVWAEGNHLSSDICNAKGQTWECYQSHDTASNPDITPDNPAWYTFWRPLHGTSPETARPFVPVQGSHDMYHIDEYAIWEDGNVYRCRQDTNFSPGEYPQAWEVVE</sequence>